<keyword evidence="9" id="KW-0472">Membrane</keyword>
<comment type="subcellular location">
    <subcellularLocation>
        <location evidence="1">Nucleus</location>
    </subcellularLocation>
</comment>
<dbReference type="EMBL" id="JAGFBR010000015">
    <property type="protein sequence ID" value="KAH0455097.1"/>
    <property type="molecule type" value="Genomic_DNA"/>
</dbReference>
<dbReference type="PROSITE" id="PS00028">
    <property type="entry name" value="ZINC_FINGER_C2H2_1"/>
    <property type="match status" value="1"/>
</dbReference>
<dbReference type="Pfam" id="PF13912">
    <property type="entry name" value="zf-C2H2_6"/>
    <property type="match status" value="1"/>
</dbReference>
<reference evidence="11 12" key="1">
    <citation type="journal article" date="2021" name="Hortic Res">
        <title>Chromosome-scale assembly of the Dendrobium chrysotoxum genome enhances the understanding of orchid evolution.</title>
        <authorList>
            <person name="Zhang Y."/>
            <person name="Zhang G.Q."/>
            <person name="Zhang D."/>
            <person name="Liu X.D."/>
            <person name="Xu X.Y."/>
            <person name="Sun W.H."/>
            <person name="Yu X."/>
            <person name="Zhu X."/>
            <person name="Wang Z.W."/>
            <person name="Zhao X."/>
            <person name="Zhong W.Y."/>
            <person name="Chen H."/>
            <person name="Yin W.L."/>
            <person name="Huang T."/>
            <person name="Niu S.C."/>
            <person name="Liu Z.J."/>
        </authorList>
    </citation>
    <scope>NUCLEOTIDE SEQUENCE [LARGE SCALE GENOMIC DNA]</scope>
    <source>
        <strain evidence="11">Lindl</strain>
    </source>
</reference>
<dbReference type="GO" id="GO:0008270">
    <property type="term" value="F:zinc ion binding"/>
    <property type="evidence" value="ECO:0007669"/>
    <property type="project" value="UniProtKB-KW"/>
</dbReference>
<keyword evidence="12" id="KW-1185">Reference proteome</keyword>
<keyword evidence="3 8" id="KW-0863">Zinc-finger</keyword>
<proteinExistence type="predicted"/>
<dbReference type="Gene3D" id="3.30.160.60">
    <property type="entry name" value="Classic Zinc Finger"/>
    <property type="match status" value="1"/>
</dbReference>
<evidence type="ECO:0000313" key="11">
    <source>
        <dbReference type="EMBL" id="KAH0455097.1"/>
    </source>
</evidence>
<dbReference type="SMART" id="SM00355">
    <property type="entry name" value="ZnF_C2H2"/>
    <property type="match status" value="1"/>
</dbReference>
<evidence type="ECO:0000256" key="1">
    <source>
        <dbReference type="ARBA" id="ARBA00004123"/>
    </source>
</evidence>
<keyword evidence="5" id="KW-0805">Transcription regulation</keyword>
<evidence type="ECO:0000313" key="12">
    <source>
        <dbReference type="Proteomes" id="UP000775213"/>
    </source>
</evidence>
<dbReference type="InterPro" id="IPR013087">
    <property type="entry name" value="Znf_C2H2_type"/>
</dbReference>
<dbReference type="Proteomes" id="UP000775213">
    <property type="component" value="Unassembled WGS sequence"/>
</dbReference>
<keyword evidence="6" id="KW-0804">Transcription</keyword>
<evidence type="ECO:0000259" key="10">
    <source>
        <dbReference type="PROSITE" id="PS50157"/>
    </source>
</evidence>
<keyword evidence="7" id="KW-0539">Nucleus</keyword>
<sequence length="288" mass="32309">MNNGNKDLILAVAPLGNIGDLQLRVVIDTRMDLGLVGLFSFCLELVGAVVSIRSLKDLAMEQAKYWMWTRRKFPVRPPLFDSLTPTPIPASAVAATAFYNESWEEKAFAEDSAGLLGGCVWPPRSYSCSFCGREFRSAQALGGHMNVHRRDRARLKQSSMVGEEDHDDRHHINIGLSNHNPNPNPNFGVDVSLAQVALFSPSSTKAINDVNYSATHCLWGEELMLGSKRSLDDEDEHKNNKKRKKMNSFLLDEEKLQEFEEDEVINLSPEIVEELDLELRLGDLPKVK</sequence>
<dbReference type="SUPFAM" id="SSF57667">
    <property type="entry name" value="beta-beta-alpha zinc fingers"/>
    <property type="match status" value="1"/>
</dbReference>
<dbReference type="PANTHER" id="PTHR45801">
    <property type="entry name" value="OS07G0101800 PROTEIN"/>
    <property type="match status" value="1"/>
</dbReference>
<dbReference type="InterPro" id="IPR036236">
    <property type="entry name" value="Znf_C2H2_sf"/>
</dbReference>
<dbReference type="GO" id="GO:0005634">
    <property type="term" value="C:nucleus"/>
    <property type="evidence" value="ECO:0007669"/>
    <property type="project" value="UniProtKB-SubCell"/>
</dbReference>
<dbReference type="PANTHER" id="PTHR45801:SF5">
    <property type="entry name" value="OS05G0286100 PROTEIN"/>
    <property type="match status" value="1"/>
</dbReference>
<organism evidence="11 12">
    <name type="scientific">Dendrobium chrysotoxum</name>
    <name type="common">Orchid</name>
    <dbReference type="NCBI Taxonomy" id="161865"/>
    <lineage>
        <taxon>Eukaryota</taxon>
        <taxon>Viridiplantae</taxon>
        <taxon>Streptophyta</taxon>
        <taxon>Embryophyta</taxon>
        <taxon>Tracheophyta</taxon>
        <taxon>Spermatophyta</taxon>
        <taxon>Magnoliopsida</taxon>
        <taxon>Liliopsida</taxon>
        <taxon>Asparagales</taxon>
        <taxon>Orchidaceae</taxon>
        <taxon>Epidendroideae</taxon>
        <taxon>Malaxideae</taxon>
        <taxon>Dendrobiinae</taxon>
        <taxon>Dendrobium</taxon>
    </lineage>
</organism>
<protein>
    <recommendedName>
        <fullName evidence="10">C2H2-type domain-containing protein</fullName>
    </recommendedName>
</protein>
<keyword evidence="2" id="KW-0479">Metal-binding</keyword>
<evidence type="ECO:0000256" key="3">
    <source>
        <dbReference type="ARBA" id="ARBA00022771"/>
    </source>
</evidence>
<evidence type="ECO:0000256" key="4">
    <source>
        <dbReference type="ARBA" id="ARBA00022833"/>
    </source>
</evidence>
<keyword evidence="4" id="KW-0862">Zinc</keyword>
<name>A0AAV7GFW4_DENCH</name>
<evidence type="ECO:0000256" key="9">
    <source>
        <dbReference type="SAM" id="Phobius"/>
    </source>
</evidence>
<accession>A0AAV7GFW4</accession>
<evidence type="ECO:0000256" key="8">
    <source>
        <dbReference type="PROSITE-ProRule" id="PRU00042"/>
    </source>
</evidence>
<evidence type="ECO:0000256" key="7">
    <source>
        <dbReference type="ARBA" id="ARBA00023242"/>
    </source>
</evidence>
<gene>
    <name evidence="11" type="ORF">IEQ34_017021</name>
</gene>
<keyword evidence="9" id="KW-1133">Transmembrane helix</keyword>
<evidence type="ECO:0000256" key="2">
    <source>
        <dbReference type="ARBA" id="ARBA00022723"/>
    </source>
</evidence>
<feature type="domain" description="C2H2-type" evidence="10">
    <location>
        <begin position="126"/>
        <end position="153"/>
    </location>
</feature>
<dbReference type="PROSITE" id="PS50157">
    <property type="entry name" value="ZINC_FINGER_C2H2_2"/>
    <property type="match status" value="1"/>
</dbReference>
<comment type="caution">
    <text evidence="11">The sequence shown here is derived from an EMBL/GenBank/DDBJ whole genome shotgun (WGS) entry which is preliminary data.</text>
</comment>
<dbReference type="AlphaFoldDB" id="A0AAV7GFW4"/>
<evidence type="ECO:0000256" key="6">
    <source>
        <dbReference type="ARBA" id="ARBA00023163"/>
    </source>
</evidence>
<evidence type="ECO:0000256" key="5">
    <source>
        <dbReference type="ARBA" id="ARBA00023015"/>
    </source>
</evidence>
<keyword evidence="9" id="KW-0812">Transmembrane</keyword>
<feature type="transmembrane region" description="Helical" evidence="9">
    <location>
        <begin position="33"/>
        <end position="52"/>
    </location>
</feature>
<dbReference type="InterPro" id="IPR052426">
    <property type="entry name" value="Plant_dev_regulator"/>
</dbReference>